<dbReference type="InParanoid" id="F4RRR4"/>
<evidence type="ECO:0000259" key="1">
    <source>
        <dbReference type="Pfam" id="PF18005"/>
    </source>
</evidence>
<dbReference type="GeneID" id="18934877"/>
<reference evidence="3" key="1">
    <citation type="journal article" date="2011" name="Proc. Natl. Acad. Sci. U.S.A.">
        <title>Obligate biotrophy features unraveled by the genomic analysis of rust fungi.</title>
        <authorList>
            <person name="Duplessis S."/>
            <person name="Cuomo C.A."/>
            <person name="Lin Y.-C."/>
            <person name="Aerts A."/>
            <person name="Tisserant E."/>
            <person name="Veneault-Fourrey C."/>
            <person name="Joly D.L."/>
            <person name="Hacquard S."/>
            <person name="Amselem J."/>
            <person name="Cantarel B.L."/>
            <person name="Chiu R."/>
            <person name="Coutinho P.M."/>
            <person name="Feau N."/>
            <person name="Field M."/>
            <person name="Frey P."/>
            <person name="Gelhaye E."/>
            <person name="Goldberg J."/>
            <person name="Grabherr M.G."/>
            <person name="Kodira C.D."/>
            <person name="Kohler A."/>
            <person name="Kuees U."/>
            <person name="Lindquist E.A."/>
            <person name="Lucas S.M."/>
            <person name="Mago R."/>
            <person name="Mauceli E."/>
            <person name="Morin E."/>
            <person name="Murat C."/>
            <person name="Pangilinan J.L."/>
            <person name="Park R."/>
            <person name="Pearson M."/>
            <person name="Quesneville H."/>
            <person name="Rouhier N."/>
            <person name="Sakthikumar S."/>
            <person name="Salamov A.A."/>
            <person name="Schmutz J."/>
            <person name="Selles B."/>
            <person name="Shapiro H."/>
            <person name="Tanguay P."/>
            <person name="Tuskan G.A."/>
            <person name="Henrissat B."/>
            <person name="Van de Peer Y."/>
            <person name="Rouze P."/>
            <person name="Ellis J.G."/>
            <person name="Dodds P.N."/>
            <person name="Schein J.E."/>
            <person name="Zhong S."/>
            <person name="Hamelin R.C."/>
            <person name="Grigoriev I.V."/>
            <person name="Szabo L.J."/>
            <person name="Martin F."/>
        </authorList>
    </citation>
    <scope>NUCLEOTIDE SEQUENCE [LARGE SCALE GENOMIC DNA]</scope>
    <source>
        <strain evidence="3">98AG31 / pathotype 3-4-7</strain>
    </source>
</reference>
<dbReference type="Proteomes" id="UP000001072">
    <property type="component" value="Unassembled WGS sequence"/>
</dbReference>
<accession>F4RRR4</accession>
<gene>
    <name evidence="2" type="ORF">MELLADRAFT_88444</name>
</gene>
<dbReference type="Pfam" id="PF18005">
    <property type="entry name" value="eIF3m_C_helix"/>
    <property type="match status" value="1"/>
</dbReference>
<protein>
    <recommendedName>
        <fullName evidence="1">eIF3 subunit M C-terminal helix domain-containing protein</fullName>
    </recommendedName>
</protein>
<name>F4RRR4_MELLP</name>
<dbReference type="AlphaFoldDB" id="F4RRR4"/>
<proteinExistence type="predicted"/>
<dbReference type="VEuPathDB" id="FungiDB:MELLADRAFT_88444"/>
<dbReference type="EMBL" id="GL883115">
    <property type="protein sequence ID" value="EGG04980.1"/>
    <property type="molecule type" value="Genomic_DNA"/>
</dbReference>
<dbReference type="InterPro" id="IPR040750">
    <property type="entry name" value="eIF3m_C_helix"/>
</dbReference>
<dbReference type="STRING" id="747676.F4RRR4"/>
<dbReference type="HOGENOM" id="CLU_2812931_0_0_1"/>
<feature type="domain" description="eIF3 subunit M C-terminal helix" evidence="1">
    <location>
        <begin position="28"/>
        <end position="56"/>
    </location>
</feature>
<dbReference type="KEGG" id="mlr:MELLADRAFT_88444"/>
<dbReference type="OrthoDB" id="10267031at2759"/>
<dbReference type="RefSeq" id="XP_007411733.1">
    <property type="nucleotide sequence ID" value="XM_007411671.1"/>
</dbReference>
<evidence type="ECO:0000313" key="3">
    <source>
        <dbReference type="Proteomes" id="UP000001072"/>
    </source>
</evidence>
<keyword evidence="3" id="KW-1185">Reference proteome</keyword>
<evidence type="ECO:0000313" key="2">
    <source>
        <dbReference type="EMBL" id="EGG04980.1"/>
    </source>
</evidence>
<organism evidence="3">
    <name type="scientific">Melampsora larici-populina (strain 98AG31 / pathotype 3-4-7)</name>
    <name type="common">Poplar leaf rust fungus</name>
    <dbReference type="NCBI Taxonomy" id="747676"/>
    <lineage>
        <taxon>Eukaryota</taxon>
        <taxon>Fungi</taxon>
        <taxon>Dikarya</taxon>
        <taxon>Basidiomycota</taxon>
        <taxon>Pucciniomycotina</taxon>
        <taxon>Pucciniomycetes</taxon>
        <taxon>Pucciniales</taxon>
        <taxon>Melampsoraceae</taxon>
        <taxon>Melampsora</taxon>
    </lineage>
</organism>
<sequence length="67" mass="7396">MNAVKAKLISATDNQPNKLVYINQSSSRSFGSDDWKVLSSKLSQWSDSIDNLIEVVGQSLNDVKLLV</sequence>